<sequence>MVWERKTVITPINQTDAEKIQWYQNYVDSTKKEISELQAKVNKTKYIVQNAHSAVVSTNKQLNQYNKGLDSVERDLETIQNQLNAECNRILKGKDRVAFAVGSGKYRQHLSLEKSNRDCVYHIMKYF</sequence>
<dbReference type="RefSeq" id="WP_124795741.1">
    <property type="nucleotide sequence ID" value="NZ_RQYC01000016.1"/>
</dbReference>
<proteinExistence type="predicted"/>
<feature type="coiled-coil region" evidence="1">
    <location>
        <begin position="62"/>
        <end position="89"/>
    </location>
</feature>
<keyword evidence="1" id="KW-0175">Coiled coil</keyword>
<evidence type="ECO:0000313" key="3">
    <source>
        <dbReference type="Proteomes" id="UP000269923"/>
    </source>
</evidence>
<organism evidence="2 3">
    <name type="scientific">Conchiformibius steedae</name>
    <dbReference type="NCBI Taxonomy" id="153493"/>
    <lineage>
        <taxon>Bacteria</taxon>
        <taxon>Pseudomonadati</taxon>
        <taxon>Pseudomonadota</taxon>
        <taxon>Betaproteobacteria</taxon>
        <taxon>Neisseriales</taxon>
        <taxon>Neisseriaceae</taxon>
        <taxon>Conchiformibius</taxon>
    </lineage>
</organism>
<dbReference type="SUPFAM" id="SSF57997">
    <property type="entry name" value="Tropomyosin"/>
    <property type="match status" value="1"/>
</dbReference>
<evidence type="ECO:0000313" key="2">
    <source>
        <dbReference type="EMBL" id="RRD89433.1"/>
    </source>
</evidence>
<evidence type="ECO:0000256" key="1">
    <source>
        <dbReference type="SAM" id="Coils"/>
    </source>
</evidence>
<dbReference type="Gene3D" id="1.20.5.340">
    <property type="match status" value="1"/>
</dbReference>
<gene>
    <name evidence="2" type="ORF">EII21_08915</name>
</gene>
<keyword evidence="3" id="KW-1185">Reference proteome</keyword>
<dbReference type="Proteomes" id="UP000269923">
    <property type="component" value="Unassembled WGS sequence"/>
</dbReference>
<dbReference type="EMBL" id="RQYC01000016">
    <property type="protein sequence ID" value="RRD89433.1"/>
    <property type="molecule type" value="Genomic_DNA"/>
</dbReference>
<dbReference type="AlphaFoldDB" id="A0A3P2A734"/>
<comment type="caution">
    <text evidence="2">The sequence shown here is derived from an EMBL/GenBank/DDBJ whole genome shotgun (WGS) entry which is preliminary data.</text>
</comment>
<protein>
    <submittedName>
        <fullName evidence="2">Uncharacterized protein</fullName>
    </submittedName>
</protein>
<name>A0A3P2A734_9NEIS</name>
<reference evidence="2 3" key="1">
    <citation type="submission" date="2018-11" db="EMBL/GenBank/DDBJ databases">
        <title>Genomes From Bacteria Associated with the Canine Oral Cavity: a Test Case for Automated Genome-Based Taxonomic Assignment.</title>
        <authorList>
            <person name="Coil D.A."/>
            <person name="Jospin G."/>
            <person name="Darling A.E."/>
            <person name="Wallis C."/>
            <person name="Davis I.J."/>
            <person name="Harris S."/>
            <person name="Eisen J.A."/>
            <person name="Holcombe L.J."/>
            <person name="O'Flynn C."/>
        </authorList>
    </citation>
    <scope>NUCLEOTIDE SEQUENCE [LARGE SCALE GENOMIC DNA]</scope>
    <source>
        <strain evidence="2 3">COT-280</strain>
    </source>
</reference>
<accession>A0A3P2A734</accession>